<reference evidence="3 4" key="1">
    <citation type="submission" date="2015-05" db="EMBL/GenBank/DDBJ databases">
        <title>Genome assembly of Archangium gephyra DSM 2261.</title>
        <authorList>
            <person name="Sharma G."/>
            <person name="Subramanian S."/>
        </authorList>
    </citation>
    <scope>NUCLEOTIDE SEQUENCE [LARGE SCALE GENOMIC DNA]</scope>
    <source>
        <strain evidence="3 4">DSM 2261</strain>
    </source>
</reference>
<dbReference type="EMBL" id="CP011509">
    <property type="protein sequence ID" value="AKJ07202.1"/>
    <property type="molecule type" value="Genomic_DNA"/>
</dbReference>
<proteinExistence type="predicted"/>
<dbReference type="PANTHER" id="PTHR31535:SF3">
    <property type="entry name" value="REGULATORY PROTEIN ZESTE"/>
    <property type="match status" value="1"/>
</dbReference>
<organism evidence="3 4">
    <name type="scientific">Archangium gephyra</name>
    <dbReference type="NCBI Taxonomy" id="48"/>
    <lineage>
        <taxon>Bacteria</taxon>
        <taxon>Pseudomonadati</taxon>
        <taxon>Myxococcota</taxon>
        <taxon>Myxococcia</taxon>
        <taxon>Myxococcales</taxon>
        <taxon>Cystobacterineae</taxon>
        <taxon>Archangiaceae</taxon>
        <taxon>Archangium</taxon>
    </lineage>
</organism>
<evidence type="ECO:0000256" key="2">
    <source>
        <dbReference type="SAM" id="SignalP"/>
    </source>
</evidence>
<feature type="chain" id="PRO_5042234552" evidence="2">
    <location>
        <begin position="16"/>
        <end position="575"/>
    </location>
</feature>
<keyword evidence="2" id="KW-0732">Signal</keyword>
<dbReference type="AlphaFoldDB" id="A0AAC8TID6"/>
<name>A0AAC8TID6_9BACT</name>
<sequence>MGMLLALSFSPSALADTTLTATGAVQSFTVPATGYYTIEVAGAQGGASAYGGSGGLGAKVKGQFYLTSGSVLQVVVGKRPAGTVSRYDGGGGGGGTFVYKSATATPLPATPMLVAGGGGGGYGLGGSAWRDGVNSSGAGGLNGNGGQGGVGNWTYGGGGGTGWVSTGGGGSSPSYTGGGQRWTGGAGSSYGGNIGSPGGFGGGGGGGECNTCGGGGGGYSGGGGGSQGNYEMSGGGGGSYNSGRVPLNLAAVNTGDGYVWISDPQSAVSWTGAPTSTTFNAVGSCQNYTVPITGTYVLEAAGAQGGASNFGGTGGLGARMRGEFSLTQGQVVQVVVGARPPGPRGQYDGGAGGGGTFAFVGSSCTTLPSLPLIVAGGGGGGSGSGATTAQNGLNGAAAGGTNGAGGSASGTNFYYTAAGGTGWLSGGANGSSPIYAGGGQRWYGGRGTSYGGHYGSWGGFGGGGAAGDQSTGGGGGGGYSGGGGGSQTLASGGGGGSYNAGANPLNTPAVQTGHGYLTITYQPPMCAHSEYEEGEGLDPLCSSCASTVCGIDEMCCTSSWDAVCVGIATDACGTP</sequence>
<dbReference type="PANTHER" id="PTHR31535">
    <property type="match status" value="1"/>
</dbReference>
<feature type="signal peptide" evidence="2">
    <location>
        <begin position="1"/>
        <end position="15"/>
    </location>
</feature>
<protein>
    <submittedName>
        <fullName evidence="3">LPXTG-motif cell wall anchor domain protein</fullName>
    </submittedName>
</protein>
<accession>A0AAC8TID6</accession>
<dbReference type="Proteomes" id="UP000035579">
    <property type="component" value="Chromosome"/>
</dbReference>
<evidence type="ECO:0000313" key="4">
    <source>
        <dbReference type="Proteomes" id="UP000035579"/>
    </source>
</evidence>
<gene>
    <name evidence="3" type="ORF">AA314_08828</name>
</gene>
<evidence type="ECO:0000313" key="3">
    <source>
        <dbReference type="EMBL" id="AKJ07202.1"/>
    </source>
</evidence>
<dbReference type="KEGG" id="age:AA314_08828"/>
<evidence type="ECO:0000256" key="1">
    <source>
        <dbReference type="SAM" id="MobiDB-lite"/>
    </source>
</evidence>
<feature type="region of interest" description="Disordered" evidence="1">
    <location>
        <begin position="164"/>
        <end position="190"/>
    </location>
</feature>